<dbReference type="Proteomes" id="UP000235015">
    <property type="component" value="Unassembled WGS sequence"/>
</dbReference>
<gene>
    <name evidence="2" type="ORF">C0630_19365</name>
</gene>
<comment type="caution">
    <text evidence="2">The sequence shown here is derived from an EMBL/GenBank/DDBJ whole genome shotgun (WGS) entry which is preliminary data.</text>
</comment>
<sequence>MAGVEITTDADGRFNLNALHKASGEGMGKRPQYWLNRQQTEELIAEIKSRDSGLYPISIQQGRSGGTFAVEQLAVAYANWISPRFYLQVIDVFLAYRKGELQPITKVSAQVPT</sequence>
<evidence type="ECO:0000313" key="3">
    <source>
        <dbReference type="Proteomes" id="UP000235015"/>
    </source>
</evidence>
<reference evidence="2 3" key="1">
    <citation type="submission" date="2017-11" db="EMBL/GenBank/DDBJ databases">
        <title>Genome-resolved metagenomics identifies genetic mobility, metabolic interactions, and unexpected diversity in perchlorate-reducing communities.</title>
        <authorList>
            <person name="Barnum T.P."/>
            <person name="Figueroa I.A."/>
            <person name="Carlstrom C.I."/>
            <person name="Lucas L.N."/>
            <person name="Engelbrektson A.L."/>
            <person name="Coates J.D."/>
        </authorList>
    </citation>
    <scope>NUCLEOTIDE SEQUENCE [LARGE SCALE GENOMIC DNA]</scope>
    <source>
        <strain evidence="2">BM301</strain>
    </source>
</reference>
<dbReference type="SMART" id="SM01252">
    <property type="entry name" value="KilA-N"/>
    <property type="match status" value="1"/>
</dbReference>
<dbReference type="PROSITE" id="PS51301">
    <property type="entry name" value="KILA_N"/>
    <property type="match status" value="1"/>
</dbReference>
<dbReference type="InterPro" id="IPR018004">
    <property type="entry name" value="KilA/APSES_HTH"/>
</dbReference>
<name>A0A2N6CRA3_9GAMM</name>
<evidence type="ECO:0000259" key="1">
    <source>
        <dbReference type="PROSITE" id="PS51301"/>
    </source>
</evidence>
<accession>A0A2N6CRA3</accession>
<feature type="domain" description="KilA-N" evidence="1">
    <location>
        <begin position="1"/>
        <end position="96"/>
    </location>
</feature>
<protein>
    <recommendedName>
        <fullName evidence="1">KilA-N domain-containing protein</fullName>
    </recommendedName>
</protein>
<dbReference type="AlphaFoldDB" id="A0A2N6CRA3"/>
<evidence type="ECO:0000313" key="2">
    <source>
        <dbReference type="EMBL" id="PLX59585.1"/>
    </source>
</evidence>
<organism evidence="2 3">
    <name type="scientific">Sedimenticola selenatireducens</name>
    <dbReference type="NCBI Taxonomy" id="191960"/>
    <lineage>
        <taxon>Bacteria</taxon>
        <taxon>Pseudomonadati</taxon>
        <taxon>Pseudomonadota</taxon>
        <taxon>Gammaproteobacteria</taxon>
        <taxon>Chromatiales</taxon>
        <taxon>Sedimenticolaceae</taxon>
        <taxon>Sedimenticola</taxon>
    </lineage>
</organism>
<dbReference type="InterPro" id="IPR017880">
    <property type="entry name" value="KilA_N"/>
</dbReference>
<dbReference type="EMBL" id="PKUN01000031">
    <property type="protein sequence ID" value="PLX59585.1"/>
    <property type="molecule type" value="Genomic_DNA"/>
</dbReference>
<dbReference type="Pfam" id="PF04383">
    <property type="entry name" value="KilA-N"/>
    <property type="match status" value="1"/>
</dbReference>
<proteinExistence type="predicted"/>